<feature type="domain" description="RdRp catalytic" evidence="10">
    <location>
        <begin position="335"/>
        <end position="478"/>
    </location>
</feature>
<feature type="binding site" evidence="9">
    <location>
        <position position="447"/>
    </location>
    <ligand>
        <name>Mg(2+)</name>
        <dbReference type="ChEBI" id="CHEBI:18420"/>
        <label>2</label>
    </ligand>
</feature>
<reference evidence="11" key="1">
    <citation type="submission" date="2019-05" db="EMBL/GenBank/DDBJ databases">
        <title>Metatranscriptomic reconstruction reveals RNA viruses with the potential to shape carbon cycling in soil.</title>
        <authorList>
            <person name="Starr E.P."/>
            <person name="Nuccio E."/>
            <person name="Pett-Ridge J."/>
            <person name="Banfield J.F."/>
            <person name="Firestone M.K."/>
        </authorList>
    </citation>
    <scope>NUCLEOTIDE SEQUENCE</scope>
    <source>
        <strain evidence="11">H1_Bulk_30_scaffold_243</strain>
    </source>
</reference>
<accession>A0A514DD09</accession>
<dbReference type="PROSITE" id="PS50522">
    <property type="entry name" value="RDRP_PHAGE"/>
    <property type="match status" value="1"/>
</dbReference>
<organism evidence="11">
    <name type="scientific">Leviviridae sp</name>
    <dbReference type="NCBI Taxonomy" id="2027243"/>
    <lineage>
        <taxon>Viruses</taxon>
        <taxon>Riboviria</taxon>
        <taxon>Orthornavirae</taxon>
        <taxon>Lenarviricota</taxon>
        <taxon>Leviviricetes</taxon>
        <taxon>Norzivirales</taxon>
        <taxon>Fiersviridae</taxon>
    </lineage>
</organism>
<keyword evidence="9" id="KW-0460">Magnesium</keyword>
<dbReference type="InterPro" id="IPR005093">
    <property type="entry name" value="RNArep_beta"/>
</dbReference>
<dbReference type="Pfam" id="PF03431">
    <property type="entry name" value="RNA_replicase_B"/>
    <property type="match status" value="1"/>
</dbReference>
<feature type="binding site" evidence="9">
    <location>
        <position position="350"/>
    </location>
    <ligand>
        <name>Mg(2+)</name>
        <dbReference type="ChEBI" id="CHEBI:18420"/>
        <label>2</label>
    </ligand>
</feature>
<name>A0A514DD09_9VIRU</name>
<evidence type="ECO:0000256" key="1">
    <source>
        <dbReference type="ARBA" id="ARBA00012494"/>
    </source>
</evidence>
<evidence type="ECO:0000256" key="2">
    <source>
        <dbReference type="ARBA" id="ARBA00022484"/>
    </source>
</evidence>
<feature type="binding site" evidence="9">
    <location>
        <position position="446"/>
    </location>
    <ligand>
        <name>Mg(2+)</name>
        <dbReference type="ChEBI" id="CHEBI:18420"/>
        <label>2</label>
    </ligand>
</feature>
<dbReference type="GO" id="GO:0039694">
    <property type="term" value="P:viral RNA genome replication"/>
    <property type="evidence" value="ECO:0007669"/>
    <property type="project" value="InterPro"/>
</dbReference>
<comment type="catalytic activity">
    <reaction evidence="8">
        <text>RNA(n) + a ribonucleoside 5'-triphosphate = RNA(n+1) + diphosphate</text>
        <dbReference type="Rhea" id="RHEA:21248"/>
        <dbReference type="Rhea" id="RHEA-COMP:14527"/>
        <dbReference type="Rhea" id="RHEA-COMP:17342"/>
        <dbReference type="ChEBI" id="CHEBI:33019"/>
        <dbReference type="ChEBI" id="CHEBI:61557"/>
        <dbReference type="ChEBI" id="CHEBI:140395"/>
        <dbReference type="EC" id="2.7.7.48"/>
    </reaction>
</comment>
<evidence type="ECO:0000256" key="5">
    <source>
        <dbReference type="ARBA" id="ARBA00022741"/>
    </source>
</evidence>
<dbReference type="InterPro" id="IPR043502">
    <property type="entry name" value="DNA/RNA_pol_sf"/>
</dbReference>
<sequence>MKSALEVVVGLYEQIFTDLSYLHPSIKVELSRDISRLRKASLSSGLPLFTITLPKMSKFLEKSLASGFLIDETPHLLGAKSSADRRPRLFYGLWCMLFEADGTLRIEIEVSAVKSLRQIFLAVKKLRMECEPRYVQDAISEFRAIENSLPRSWVATWEDDSPLWVKRKGHPIFGETLLQECPDLFPELCNSTQLECGVDPEWAGFRDFVARVSASLGDFYPYSIIPKHGPGAISDKDPSYVKYDGLHWTDRLESVFPYDWFGAPSSEHLDYVQYVEYSSRLHAVPKTQSGPRLIASEPTCHQWIQGGIQRWLEERIGQTILADSIDFRSQESSRALALEASRSGDLCTIDLSSASDRLTTRLVEYCFQGNFFLLDAFHACRTRCVELPDKEVILLRKFSTQGSALTFPVQTIVFSMLSVWACALTYQRFDWDSLAGFAKQVRVFGDDIIVPNDVYPVLTSLLAECQLKVNTSKSFHSGKFRESCGMDAYDGEDVTPAYFRQLLSPAPTSLESIVECSNNFHKKGMWYTADFIQKTVPYQILRRILVKTMDSGAFGLASYCGQSIAHLEQRWNRDLHQDEVKVFQVLPSTKRRRGLGHGSLLQYFSETATSPLSEVPTVRERLDYLFPNIYSGGEASSVKSRKALTWVNPCL</sequence>
<evidence type="ECO:0000313" key="11">
    <source>
        <dbReference type="EMBL" id="QDH91485.1"/>
    </source>
</evidence>
<keyword evidence="6" id="KW-0693">Viral RNA replication</keyword>
<dbReference type="GO" id="GO:0046872">
    <property type="term" value="F:metal ion binding"/>
    <property type="evidence" value="ECO:0007669"/>
    <property type="project" value="UniProtKB-KW"/>
</dbReference>
<protein>
    <recommendedName>
        <fullName evidence="1">RNA-directed RNA polymerase</fullName>
        <ecNumber evidence="1">2.7.7.48</ecNumber>
    </recommendedName>
    <alternativeName>
        <fullName evidence="7">RNA replicase beta chain</fullName>
    </alternativeName>
</protein>
<keyword evidence="2 11" id="KW-0696">RNA-directed RNA polymerase</keyword>
<evidence type="ECO:0000256" key="8">
    <source>
        <dbReference type="ARBA" id="ARBA00048744"/>
    </source>
</evidence>
<evidence type="ECO:0000256" key="6">
    <source>
        <dbReference type="ARBA" id="ARBA00022953"/>
    </source>
</evidence>
<comment type="cofactor">
    <cofactor evidence="9">
        <name>Mg(2+)</name>
        <dbReference type="ChEBI" id="CHEBI:18420"/>
    </cofactor>
    <text evidence="9">Binds 2 Mg(2+) per subunit.</text>
</comment>
<keyword evidence="3" id="KW-0808">Transferase</keyword>
<dbReference type="EMBL" id="MN036270">
    <property type="protein sequence ID" value="QDH91485.1"/>
    <property type="molecule type" value="Genomic_RNA"/>
</dbReference>
<dbReference type="SUPFAM" id="SSF56672">
    <property type="entry name" value="DNA/RNA polymerases"/>
    <property type="match status" value="1"/>
</dbReference>
<dbReference type="GO" id="GO:0003968">
    <property type="term" value="F:RNA-directed RNA polymerase activity"/>
    <property type="evidence" value="ECO:0007669"/>
    <property type="project" value="UniProtKB-KW"/>
</dbReference>
<evidence type="ECO:0000256" key="4">
    <source>
        <dbReference type="ARBA" id="ARBA00022695"/>
    </source>
</evidence>
<gene>
    <name evidence="11" type="ORF">H1Bulk30243_000003</name>
</gene>
<keyword evidence="5" id="KW-0547">Nucleotide-binding</keyword>
<evidence type="ECO:0000259" key="10">
    <source>
        <dbReference type="PROSITE" id="PS50522"/>
    </source>
</evidence>
<evidence type="ECO:0000256" key="3">
    <source>
        <dbReference type="ARBA" id="ARBA00022679"/>
    </source>
</evidence>
<evidence type="ECO:0000256" key="7">
    <source>
        <dbReference type="ARBA" id="ARBA00030248"/>
    </source>
</evidence>
<proteinExistence type="predicted"/>
<evidence type="ECO:0000256" key="9">
    <source>
        <dbReference type="PIRSR" id="PIRSR605093-1"/>
    </source>
</evidence>
<dbReference type="GO" id="GO:0000166">
    <property type="term" value="F:nucleotide binding"/>
    <property type="evidence" value="ECO:0007669"/>
    <property type="project" value="UniProtKB-KW"/>
</dbReference>
<keyword evidence="4" id="KW-0548">Nucleotidyltransferase</keyword>
<dbReference type="InterPro" id="IPR007096">
    <property type="entry name" value="RNA-dir_Rpol_cat_phage"/>
</dbReference>
<keyword evidence="9" id="KW-0479">Metal-binding</keyword>
<dbReference type="EC" id="2.7.7.48" evidence="1"/>